<reference evidence="3" key="1">
    <citation type="journal article" date="2020" name="Stud. Mycol.">
        <title>101 Dothideomycetes genomes: a test case for predicting lifestyles and emergence of pathogens.</title>
        <authorList>
            <person name="Haridas S."/>
            <person name="Albert R."/>
            <person name="Binder M."/>
            <person name="Bloem J."/>
            <person name="Labutti K."/>
            <person name="Salamov A."/>
            <person name="Andreopoulos B."/>
            <person name="Baker S."/>
            <person name="Barry K."/>
            <person name="Bills G."/>
            <person name="Bluhm B."/>
            <person name="Cannon C."/>
            <person name="Castanera R."/>
            <person name="Culley D."/>
            <person name="Daum C."/>
            <person name="Ezra D."/>
            <person name="Gonzalez J."/>
            <person name="Henrissat B."/>
            <person name="Kuo A."/>
            <person name="Liang C."/>
            <person name="Lipzen A."/>
            <person name="Lutzoni F."/>
            <person name="Magnuson J."/>
            <person name="Mondo S."/>
            <person name="Nolan M."/>
            <person name="Ohm R."/>
            <person name="Pangilinan J."/>
            <person name="Park H.-J."/>
            <person name="Ramirez L."/>
            <person name="Alfaro M."/>
            <person name="Sun H."/>
            <person name="Tritt A."/>
            <person name="Yoshinaga Y."/>
            <person name="Zwiers L.-H."/>
            <person name="Turgeon B."/>
            <person name="Goodwin S."/>
            <person name="Spatafora J."/>
            <person name="Crous P."/>
            <person name="Grigoriev I."/>
        </authorList>
    </citation>
    <scope>NUCLEOTIDE SEQUENCE</scope>
    <source>
        <strain evidence="3">CBS 122681</strain>
    </source>
</reference>
<feature type="compositionally biased region" description="Low complexity" evidence="1">
    <location>
        <begin position="63"/>
        <end position="93"/>
    </location>
</feature>
<dbReference type="AlphaFoldDB" id="A0A6A6SU04"/>
<dbReference type="Proteomes" id="UP000799324">
    <property type="component" value="Unassembled WGS sequence"/>
</dbReference>
<evidence type="ECO:0000256" key="1">
    <source>
        <dbReference type="SAM" id="MobiDB-lite"/>
    </source>
</evidence>
<dbReference type="OrthoDB" id="4492972at2759"/>
<gene>
    <name evidence="3" type="ORF">K491DRAFT_707982</name>
</gene>
<dbReference type="EMBL" id="MU004482">
    <property type="protein sequence ID" value="KAF2649684.1"/>
    <property type="molecule type" value="Genomic_DNA"/>
</dbReference>
<protein>
    <submittedName>
        <fullName evidence="3">Uncharacterized protein</fullName>
    </submittedName>
</protein>
<feature type="transmembrane region" description="Helical" evidence="2">
    <location>
        <begin position="15"/>
        <end position="35"/>
    </location>
</feature>
<keyword evidence="2" id="KW-1133">Transmembrane helix</keyword>
<organism evidence="3 4">
    <name type="scientific">Lophiostoma macrostomum CBS 122681</name>
    <dbReference type="NCBI Taxonomy" id="1314788"/>
    <lineage>
        <taxon>Eukaryota</taxon>
        <taxon>Fungi</taxon>
        <taxon>Dikarya</taxon>
        <taxon>Ascomycota</taxon>
        <taxon>Pezizomycotina</taxon>
        <taxon>Dothideomycetes</taxon>
        <taxon>Pleosporomycetidae</taxon>
        <taxon>Pleosporales</taxon>
        <taxon>Lophiostomataceae</taxon>
        <taxon>Lophiostoma</taxon>
    </lineage>
</organism>
<keyword evidence="2" id="KW-0472">Membrane</keyword>
<name>A0A6A6SU04_9PLEO</name>
<feature type="region of interest" description="Disordered" evidence="1">
    <location>
        <begin position="63"/>
        <end position="95"/>
    </location>
</feature>
<evidence type="ECO:0000313" key="3">
    <source>
        <dbReference type="EMBL" id="KAF2649684.1"/>
    </source>
</evidence>
<feature type="compositionally biased region" description="Low complexity" evidence="1">
    <location>
        <begin position="230"/>
        <end position="256"/>
    </location>
</feature>
<feature type="transmembrane region" description="Helical" evidence="2">
    <location>
        <begin position="42"/>
        <end position="60"/>
    </location>
</feature>
<keyword evidence="4" id="KW-1185">Reference proteome</keyword>
<feature type="compositionally biased region" description="Polar residues" evidence="1">
    <location>
        <begin position="158"/>
        <end position="169"/>
    </location>
</feature>
<feature type="region of interest" description="Disordered" evidence="1">
    <location>
        <begin position="148"/>
        <end position="256"/>
    </location>
</feature>
<evidence type="ECO:0000313" key="4">
    <source>
        <dbReference type="Proteomes" id="UP000799324"/>
    </source>
</evidence>
<evidence type="ECO:0000256" key="2">
    <source>
        <dbReference type="SAM" id="Phobius"/>
    </source>
</evidence>
<accession>A0A6A6SU04</accession>
<sequence>MANIFNPMYLLGPPLLLVVSIPLAIFATITTTIAITALTVRVSIVYFELGVALIHAYLLPPSQKPLPSRSSSKRTSPSRPRTRRSSISSATSLDVPRRLHQKSDSLVSLIGTSDVTRDFEGVGGWRVTGGDDEEALWMGINSRLELPTARPKRRHQRSLTGGSQSQRWTWSPEALRMSPVQSRSRTPTFGITDDKTDTGDYFPSQSTHAIRPLSTASEPLGMSIEDARRASTGGSSTSSGGSGSQRTSSATKQSGE</sequence>
<feature type="compositionally biased region" description="Polar residues" evidence="1">
    <location>
        <begin position="179"/>
        <end position="189"/>
    </location>
</feature>
<keyword evidence="2" id="KW-0812">Transmembrane</keyword>
<proteinExistence type="predicted"/>